<dbReference type="Gene3D" id="1.10.10.10">
    <property type="entry name" value="Winged helix-like DNA-binding domain superfamily/Winged helix DNA-binding domain"/>
    <property type="match status" value="2"/>
</dbReference>
<protein>
    <recommendedName>
        <fullName evidence="3">Helix-turn-helix domain-containing protein</fullName>
    </recommendedName>
</protein>
<dbReference type="AlphaFoldDB" id="A0A4S4C4L2"/>
<keyword evidence="2" id="KW-1185">Reference proteome</keyword>
<evidence type="ECO:0000313" key="1">
    <source>
        <dbReference type="EMBL" id="THF82725.1"/>
    </source>
</evidence>
<dbReference type="OrthoDB" id="2989295at2"/>
<proteinExistence type="predicted"/>
<dbReference type="EMBL" id="SSOB01000006">
    <property type="protein sequence ID" value="THF82725.1"/>
    <property type="molecule type" value="Genomic_DNA"/>
</dbReference>
<dbReference type="InterPro" id="IPR036388">
    <property type="entry name" value="WH-like_DNA-bd_sf"/>
</dbReference>
<evidence type="ECO:0000313" key="2">
    <source>
        <dbReference type="Proteomes" id="UP000310636"/>
    </source>
</evidence>
<organism evidence="1 2">
    <name type="scientific">Cohnella fermenti</name>
    <dbReference type="NCBI Taxonomy" id="2565925"/>
    <lineage>
        <taxon>Bacteria</taxon>
        <taxon>Bacillati</taxon>
        <taxon>Bacillota</taxon>
        <taxon>Bacilli</taxon>
        <taxon>Bacillales</taxon>
        <taxon>Paenibacillaceae</taxon>
        <taxon>Cohnella</taxon>
    </lineage>
</organism>
<dbReference type="Pfam" id="PF13730">
    <property type="entry name" value="HTH_36"/>
    <property type="match status" value="2"/>
</dbReference>
<name>A0A4S4C4L2_9BACL</name>
<comment type="caution">
    <text evidence="1">The sequence shown here is derived from an EMBL/GenBank/DDBJ whole genome shotgun (WGS) entry which is preliminary data.</text>
</comment>
<reference evidence="1 2" key="1">
    <citation type="submission" date="2019-04" db="EMBL/GenBank/DDBJ databases">
        <title>Cohnella sp. nov. isolated from preserved vegetables.</title>
        <authorList>
            <person name="Lin S.-Y."/>
            <person name="Hung M.-H."/>
            <person name="Young C.-C."/>
        </authorList>
    </citation>
    <scope>NUCLEOTIDE SEQUENCE [LARGE SCALE GENOMIC DNA]</scope>
    <source>
        <strain evidence="1 2">CC-MHH1044</strain>
    </source>
</reference>
<sequence>MMAKRQHIRVPYVLLTLTIPSEAKRVYLALLHSRDGTNKQIRVKIQKIAERAGLKERQVKKHIRTLCDSNMLSRKQIIHGKDAWGSNEYTIKCDETYYAAIPYEIAFDLKLSALELMTYCALKRHTDLNKQDFTCWMDKNKLAEEVGCSTNHIDKLKRGLRRAGYIDYVRDDSQITLIHERQLEN</sequence>
<dbReference type="Proteomes" id="UP000310636">
    <property type="component" value="Unassembled WGS sequence"/>
</dbReference>
<accession>A0A4S4C4L2</accession>
<gene>
    <name evidence="1" type="ORF">E6C55_06595</name>
</gene>
<evidence type="ECO:0008006" key="3">
    <source>
        <dbReference type="Google" id="ProtNLM"/>
    </source>
</evidence>